<comment type="subunit">
    <text evidence="8">Interacts with some GDP-bound G alpha proteins. Does not interact with G-alpha proteins when they are in complex with subunits beta and gamma.</text>
</comment>
<dbReference type="PANTHER" id="PTHR12425">
    <property type="entry name" value="SYNEMBRYN"/>
    <property type="match status" value="1"/>
</dbReference>
<feature type="compositionally biased region" description="Basic and acidic residues" evidence="9">
    <location>
        <begin position="449"/>
        <end position="469"/>
    </location>
</feature>
<comment type="function">
    <text evidence="8">Chaperone that specifically binds and folds nascent G alpha proteins prior to G protein heterotrimer formation. Also acts as a guanine nucleotide exchange factor (GEF) for G alpha proteins by stimulating exchange of bound GDP for free GTP.</text>
</comment>
<evidence type="ECO:0000256" key="9">
    <source>
        <dbReference type="SAM" id="MobiDB-lite"/>
    </source>
</evidence>
<evidence type="ECO:0000256" key="3">
    <source>
        <dbReference type="ARBA" id="ARBA00022490"/>
    </source>
</evidence>
<comment type="function">
    <text evidence="7">Chaperone that specifically binds and folds nascent G alpha proteins prior to G protein heterotrimer formation, promoting their stability and activity: folds GNAI1, GNAO1, GNA13 and GNAQ. Does not fold G(s) G-alpha proteins GNAS nor GNAL. Also acts as a guanine nucleotide exchange factor (GEF) for G alpha proteins by stimulating exchange of bound GDP for free GTP. Involved in regulation of microtubule pulling forces during mitotic movement of chromosomes by stimulating G(i)-alpha protein (GNAI1), possibly leading to release G(i)-alpha-GTP and NuMA proteins from the NuMA-GPSM2-G(i)-alpha-GDP complex. Also acts as an activator for G(q)-alpha (GNAQ) protein by enhancing the G(q)-coupled receptor-mediated ERK activation.</text>
</comment>
<dbReference type="PANTHER" id="PTHR12425:SF4">
    <property type="entry name" value="SYNEMBRYN-A"/>
    <property type="match status" value="1"/>
</dbReference>
<feature type="region of interest" description="Disordered" evidence="9">
    <location>
        <begin position="435"/>
        <end position="477"/>
    </location>
</feature>
<comment type="caution">
    <text evidence="10">The sequence shown here is derived from an EMBL/GenBank/DDBJ whole genome shotgun (WGS) entry which is preliminary data.</text>
</comment>
<evidence type="ECO:0000256" key="6">
    <source>
        <dbReference type="ARBA" id="ARBA00047010"/>
    </source>
</evidence>
<dbReference type="GO" id="GO:0005886">
    <property type="term" value="C:plasma membrane"/>
    <property type="evidence" value="ECO:0007669"/>
    <property type="project" value="TreeGrafter"/>
</dbReference>
<comment type="subcellular location">
    <subcellularLocation>
        <location evidence="1">Cytoplasm</location>
        <location evidence="1">Cell cortex</location>
    </subcellularLocation>
</comment>
<keyword evidence="4 8" id="KW-0344">Guanine-nucleotide releasing factor</keyword>
<keyword evidence="11" id="KW-1185">Reference proteome</keyword>
<keyword evidence="3 8" id="KW-0963">Cytoplasm</keyword>
<dbReference type="EMBL" id="JACASE010000005">
    <property type="protein sequence ID" value="KAF6467460.1"/>
    <property type="molecule type" value="Genomic_DNA"/>
</dbReference>
<evidence type="ECO:0000256" key="5">
    <source>
        <dbReference type="ARBA" id="ARBA00023186"/>
    </source>
</evidence>
<name>A0A7J8H5T9_ROUAE</name>
<dbReference type="GO" id="GO:0005085">
    <property type="term" value="F:guanyl-nucleotide exchange factor activity"/>
    <property type="evidence" value="ECO:0007669"/>
    <property type="project" value="UniProtKB-UniRule"/>
</dbReference>
<evidence type="ECO:0000256" key="8">
    <source>
        <dbReference type="RuleBase" id="RU369048"/>
    </source>
</evidence>
<evidence type="ECO:0000256" key="7">
    <source>
        <dbReference type="ARBA" id="ARBA00049572"/>
    </source>
</evidence>
<dbReference type="GO" id="GO:0005938">
    <property type="term" value="C:cell cortex"/>
    <property type="evidence" value="ECO:0007669"/>
    <property type="project" value="UniProtKB-SubCell"/>
</dbReference>
<evidence type="ECO:0000313" key="11">
    <source>
        <dbReference type="Proteomes" id="UP000593571"/>
    </source>
</evidence>
<dbReference type="GO" id="GO:0044183">
    <property type="term" value="F:protein folding chaperone"/>
    <property type="evidence" value="ECO:0007669"/>
    <property type="project" value="UniProtKB-ARBA"/>
</dbReference>
<dbReference type="Pfam" id="PF10165">
    <property type="entry name" value="Ric8"/>
    <property type="match status" value="1"/>
</dbReference>
<dbReference type="FunFam" id="1.25.10.10:FF:000447">
    <property type="entry name" value="RIC8 guanine nucleotide exchange factor A"/>
    <property type="match status" value="1"/>
</dbReference>
<organism evidence="10 11">
    <name type="scientific">Rousettus aegyptiacus</name>
    <name type="common">Egyptian fruit bat</name>
    <name type="synonym">Pteropus aegyptiacus</name>
    <dbReference type="NCBI Taxonomy" id="9407"/>
    <lineage>
        <taxon>Eukaryota</taxon>
        <taxon>Metazoa</taxon>
        <taxon>Chordata</taxon>
        <taxon>Craniata</taxon>
        <taxon>Vertebrata</taxon>
        <taxon>Euteleostomi</taxon>
        <taxon>Mammalia</taxon>
        <taxon>Eutheria</taxon>
        <taxon>Laurasiatheria</taxon>
        <taxon>Chiroptera</taxon>
        <taxon>Yinpterochiroptera</taxon>
        <taxon>Pteropodoidea</taxon>
        <taxon>Pteropodidae</taxon>
        <taxon>Rousettinae</taxon>
        <taxon>Rousettus</taxon>
    </lineage>
</organism>
<dbReference type="Gene3D" id="1.25.10.10">
    <property type="entry name" value="Leucine-rich Repeat Variant"/>
    <property type="match status" value="1"/>
</dbReference>
<protein>
    <recommendedName>
        <fullName evidence="8">Synembryn</fullName>
    </recommendedName>
    <alternativeName>
        <fullName evidence="8">Protein Ric-8</fullName>
    </alternativeName>
</protein>
<comment type="subunit">
    <text evidence="6">Interacts with GDP-bound G alpha proteins GNAI1, GNAO1 and GNAQ, and with GNA13 with lower affinity. Does not interact with G-alpha proteins when they are in complex with subunits beta and gamma. Interacts (via C-terminus) with RGS14; the interaction stimulates the dissociation of the complex between RGS14 and the active GTP-bound form of GNAI1. Interacts with NCS1; interaction is favored in the absence of Ca(2+) and myristoylation of NCS1 is not required.</text>
</comment>
<evidence type="ECO:0000256" key="2">
    <source>
        <dbReference type="ARBA" id="ARBA00009049"/>
    </source>
</evidence>
<comment type="similarity">
    <text evidence="2 8">Belongs to the synembryn family.</text>
</comment>
<evidence type="ECO:0000256" key="4">
    <source>
        <dbReference type="ARBA" id="ARBA00022658"/>
    </source>
</evidence>
<accession>A0A7J8H5T9</accession>
<dbReference type="InterPro" id="IPR019318">
    <property type="entry name" value="Gua_nucleotide_exch_fac_Ric8"/>
</dbReference>
<gene>
    <name evidence="10" type="ORF">HJG63_016693</name>
</gene>
<sequence length="536" mass="59882">MEPGAVVDAVETGKEDVIMEALRTYNRENFQSFTFDDAQQENRKRLAELLVSVLEQGLPPSHRVTWLQSIRILSRDSSCLDTFTSSQSLQALARHAGISISEGSVPEPLDMDVVLESLKCLCNLVLSSPVAQMLAAEARLVVRLAERVGLSSESSFPHEVQFFDLRLLFLLTALRVDVRQELFQELQGVRLLTDALERTLGVSPKGRPPELLPPPEAERAMEVLKVLFNITFDSVKREVDEEDAALYRHLGTLLRHCVMVAAAGDRTEEFHGHTVNLLGNLPLKCLDVLLTLEPQEGSLEFLGVNMDVIRVLLSFLERRLNQTHRLKESVAPVLSVLTECARLHRPARKFLKGQGHLPPQVLPPLRDVKTRPEVGKQLRNKLVRLMTHLDTDVKRVAAEFLFVLCSESVPRFIKYTGYGNAAGLLAARGLMAGGRPEGQYSEDEDTDTDEYKEARDSIDPVTGRVEEKPPNPMDGMTEEQKEHEAMKLVNMFDKLSRHRVIQPMGVSPRGQLTSLQDAMCESMEGQLSSDPASDPD</sequence>
<evidence type="ECO:0000256" key="1">
    <source>
        <dbReference type="ARBA" id="ARBA00004544"/>
    </source>
</evidence>
<reference evidence="10 11" key="1">
    <citation type="journal article" date="2020" name="Nature">
        <title>Six reference-quality genomes reveal evolution of bat adaptations.</title>
        <authorList>
            <person name="Jebb D."/>
            <person name="Huang Z."/>
            <person name="Pippel M."/>
            <person name="Hughes G.M."/>
            <person name="Lavrichenko K."/>
            <person name="Devanna P."/>
            <person name="Winkler S."/>
            <person name="Jermiin L.S."/>
            <person name="Skirmuntt E.C."/>
            <person name="Katzourakis A."/>
            <person name="Burkitt-Gray L."/>
            <person name="Ray D.A."/>
            <person name="Sullivan K.A.M."/>
            <person name="Roscito J.G."/>
            <person name="Kirilenko B.M."/>
            <person name="Davalos L.M."/>
            <person name="Corthals A.P."/>
            <person name="Power M.L."/>
            <person name="Jones G."/>
            <person name="Ransome R.D."/>
            <person name="Dechmann D.K.N."/>
            <person name="Locatelli A.G."/>
            <person name="Puechmaille S.J."/>
            <person name="Fedrigo O."/>
            <person name="Jarvis E.D."/>
            <person name="Hiller M."/>
            <person name="Vernes S.C."/>
            <person name="Myers E.W."/>
            <person name="Teeling E.C."/>
        </authorList>
    </citation>
    <scope>NUCLEOTIDE SEQUENCE [LARGE SCALE GENOMIC DNA]</scope>
    <source>
        <strain evidence="10">MRouAeg1</strain>
        <tissue evidence="10">Muscle</tissue>
    </source>
</reference>
<dbReference type="PRINTS" id="PR01802">
    <property type="entry name" value="SYNEMBRYN"/>
</dbReference>
<proteinExistence type="inferred from homology"/>
<dbReference type="InterPro" id="IPR008376">
    <property type="entry name" value="Chaperone_Ric-8_A/B"/>
</dbReference>
<keyword evidence="5" id="KW-0143">Chaperone</keyword>
<dbReference type="Proteomes" id="UP000593571">
    <property type="component" value="Unassembled WGS sequence"/>
</dbReference>
<dbReference type="GO" id="GO:0007186">
    <property type="term" value="P:G protein-coupled receptor signaling pathway"/>
    <property type="evidence" value="ECO:0007669"/>
    <property type="project" value="TreeGrafter"/>
</dbReference>
<dbReference type="AlphaFoldDB" id="A0A7J8H5T9"/>
<dbReference type="InterPro" id="IPR016024">
    <property type="entry name" value="ARM-type_fold"/>
</dbReference>
<dbReference type="SUPFAM" id="SSF48371">
    <property type="entry name" value="ARM repeat"/>
    <property type="match status" value="1"/>
</dbReference>
<dbReference type="GO" id="GO:0001965">
    <property type="term" value="F:G-protein alpha-subunit binding"/>
    <property type="evidence" value="ECO:0007669"/>
    <property type="project" value="UniProtKB-UniRule"/>
</dbReference>
<dbReference type="InterPro" id="IPR011989">
    <property type="entry name" value="ARM-like"/>
</dbReference>
<evidence type="ECO:0000313" key="10">
    <source>
        <dbReference type="EMBL" id="KAF6467460.1"/>
    </source>
</evidence>